<protein>
    <submittedName>
        <fullName evidence="1">Uncharacterized protein</fullName>
    </submittedName>
</protein>
<evidence type="ECO:0000313" key="2">
    <source>
        <dbReference type="Proteomes" id="UP000018949"/>
    </source>
</evidence>
<accession>W4RUW7</accession>
<comment type="caution">
    <text evidence="1">The sequence shown here is derived from an EMBL/GenBank/DDBJ whole genome shotgun (WGS) entry which is preliminary data.</text>
</comment>
<organism evidence="1 2">
    <name type="scientific">Mesobacillus boroniphilus JCM 21738</name>
    <dbReference type="NCBI Taxonomy" id="1294265"/>
    <lineage>
        <taxon>Bacteria</taxon>
        <taxon>Bacillati</taxon>
        <taxon>Bacillota</taxon>
        <taxon>Bacilli</taxon>
        <taxon>Bacillales</taxon>
        <taxon>Bacillaceae</taxon>
        <taxon>Mesobacillus</taxon>
    </lineage>
</organism>
<dbReference type="RefSeq" id="WP_023626151.1">
    <property type="nucleotide sequence ID" value="NZ_BAUW01000105.1"/>
</dbReference>
<dbReference type="AlphaFoldDB" id="W4RUW7"/>
<sequence>MEGLTLLFVELIEKNLTGVTKIIMKKYMLKKDFKGLKKGTQFYLIAESEFIGIKEYVLRTRDLRIRIEINDKEFRKNFILLS</sequence>
<evidence type="ECO:0000313" key="1">
    <source>
        <dbReference type="EMBL" id="GAE47897.1"/>
    </source>
</evidence>
<reference evidence="1 2" key="1">
    <citation type="submission" date="2013-12" db="EMBL/GenBank/DDBJ databases">
        <title>NBRP : Genome information of microbial organism related human and environment.</title>
        <authorList>
            <person name="Hattori M."/>
            <person name="Oshima K."/>
            <person name="Inaba H."/>
            <person name="Suda W."/>
            <person name="Sakamoto M."/>
            <person name="Iino T."/>
            <person name="Kitahara M."/>
            <person name="Oshida Y."/>
            <person name="Iida T."/>
            <person name="Kudo T."/>
            <person name="Itoh T."/>
            <person name="Ahmed I."/>
            <person name="Ohkuma M."/>
        </authorList>
    </citation>
    <scope>NUCLEOTIDE SEQUENCE [LARGE SCALE GENOMIC DNA]</scope>
    <source>
        <strain evidence="1 2">JCM 21738</strain>
    </source>
</reference>
<keyword evidence="2" id="KW-1185">Reference proteome</keyword>
<name>W4RUW7_9BACI</name>
<gene>
    <name evidence="1" type="ORF">JCM21738_4923</name>
</gene>
<dbReference type="eggNOG" id="ENOG50324I7">
    <property type="taxonomic scope" value="Bacteria"/>
</dbReference>
<dbReference type="Proteomes" id="UP000018949">
    <property type="component" value="Unassembled WGS sequence"/>
</dbReference>
<proteinExistence type="predicted"/>
<dbReference type="EMBL" id="BAUW01000105">
    <property type="protein sequence ID" value="GAE47897.1"/>
    <property type="molecule type" value="Genomic_DNA"/>
</dbReference>